<dbReference type="GeneID" id="73471434"/>
<sequence>MIPSTPQTPPRQSREARIPRINGCEQSGMPNAIPKTPDPFLQINHLPTPSTATKKPLSLIFPSNYIQRTPVQKQSRCVIYPTTPEHKITSPFRRKKKSHDILRLDDEGSNIKNTFGLLLPTPSTVGSGRKAAGSTLHSVSLVPPKFDIESLAKLSRSMNFEEELDHAVNSTPNTPGRQIIDDKTVDEWYGKSANNDFSSSEEEYENDEITTFEEAKRLPRHRPSNPFLENATISNYPIQKERNPFIDSNHKSVNYDTHMEMINNKTGKRRVIKLSKAQMKIKPKKLNFGNLV</sequence>
<reference evidence="2 3" key="1">
    <citation type="journal article" date="2021" name="DNA Res.">
        <title>Genome analysis of Candida subhashii reveals its hybrid nature and dual mitochondrial genome conformations.</title>
        <authorList>
            <person name="Mixao V."/>
            <person name="Hegedusova E."/>
            <person name="Saus E."/>
            <person name="Pryszcz L.P."/>
            <person name="Cillingova A."/>
            <person name="Nosek J."/>
            <person name="Gabaldon T."/>
        </authorList>
    </citation>
    <scope>NUCLEOTIDE SEQUENCE [LARGE SCALE GENOMIC DNA]</scope>
    <source>
        <strain evidence="2 3">CBS 10753</strain>
    </source>
</reference>
<organism evidence="2 3">
    <name type="scientific">[Candida] subhashii</name>
    <dbReference type="NCBI Taxonomy" id="561895"/>
    <lineage>
        <taxon>Eukaryota</taxon>
        <taxon>Fungi</taxon>
        <taxon>Dikarya</taxon>
        <taxon>Ascomycota</taxon>
        <taxon>Saccharomycotina</taxon>
        <taxon>Pichiomycetes</taxon>
        <taxon>Debaryomycetaceae</taxon>
        <taxon>Spathaspora</taxon>
    </lineage>
</organism>
<protein>
    <submittedName>
        <fullName evidence="2">Uncharacterized protein</fullName>
    </submittedName>
</protein>
<evidence type="ECO:0000313" key="3">
    <source>
        <dbReference type="Proteomes" id="UP000694255"/>
    </source>
</evidence>
<keyword evidence="3" id="KW-1185">Reference proteome</keyword>
<evidence type="ECO:0000313" key="2">
    <source>
        <dbReference type="EMBL" id="KAG7661859.1"/>
    </source>
</evidence>
<dbReference type="AlphaFoldDB" id="A0A8J5Q5K7"/>
<dbReference type="EMBL" id="JAGSYN010000193">
    <property type="protein sequence ID" value="KAG7661859.1"/>
    <property type="molecule type" value="Genomic_DNA"/>
</dbReference>
<dbReference type="OrthoDB" id="3997968at2759"/>
<dbReference type="Proteomes" id="UP000694255">
    <property type="component" value="Unassembled WGS sequence"/>
</dbReference>
<comment type="caution">
    <text evidence="2">The sequence shown here is derived from an EMBL/GenBank/DDBJ whole genome shotgun (WGS) entry which is preliminary data.</text>
</comment>
<proteinExistence type="predicted"/>
<gene>
    <name evidence="2" type="ORF">J8A68_004634</name>
</gene>
<accession>A0A8J5Q5K7</accession>
<dbReference type="RefSeq" id="XP_049262092.1">
    <property type="nucleotide sequence ID" value="XM_049408613.1"/>
</dbReference>
<evidence type="ECO:0000256" key="1">
    <source>
        <dbReference type="SAM" id="MobiDB-lite"/>
    </source>
</evidence>
<name>A0A8J5Q5K7_9ASCO</name>
<feature type="region of interest" description="Disordered" evidence="1">
    <location>
        <begin position="1"/>
        <end position="36"/>
    </location>
</feature>